<evidence type="ECO:0000256" key="1">
    <source>
        <dbReference type="ARBA" id="ARBA00022722"/>
    </source>
</evidence>
<evidence type="ECO:0000256" key="9">
    <source>
        <dbReference type="ARBA" id="ARBA00022842"/>
    </source>
</evidence>
<dbReference type="Gene3D" id="3.40.50.300">
    <property type="entry name" value="P-loop containing nucleotide triphosphate hydrolases"/>
    <property type="match status" value="2"/>
</dbReference>
<dbReference type="GO" id="GO:0043138">
    <property type="term" value="F:3'-5' DNA helicase activity"/>
    <property type="evidence" value="ECO:0007669"/>
    <property type="project" value="UniProtKB-UniRule"/>
</dbReference>
<comment type="catalytic activity">
    <reaction evidence="14 15">
        <text>ATP + H2O = ADP + phosphate + H(+)</text>
        <dbReference type="Rhea" id="RHEA:13065"/>
        <dbReference type="ChEBI" id="CHEBI:15377"/>
        <dbReference type="ChEBI" id="CHEBI:15378"/>
        <dbReference type="ChEBI" id="CHEBI:30616"/>
        <dbReference type="ChEBI" id="CHEBI:43474"/>
        <dbReference type="ChEBI" id="CHEBI:456216"/>
        <dbReference type="EC" id="5.6.2.4"/>
    </reaction>
</comment>
<dbReference type="GO" id="GO:0005524">
    <property type="term" value="F:ATP binding"/>
    <property type="evidence" value="ECO:0007669"/>
    <property type="project" value="UniProtKB-UniRule"/>
</dbReference>
<feature type="active site" description="For nuclease activity" evidence="15">
    <location>
        <position position="1096"/>
    </location>
</feature>
<comment type="function">
    <text evidence="15">A helicase/nuclease that prepares dsDNA breaks (DSB) for recombinational DNA repair. Binds to DSBs and unwinds DNA via a highly rapid and processive ATP-dependent bidirectional helicase activity. Unwinds dsDNA until it encounters a Chi (crossover hotspot instigator) sequence from the 3' direction. Cuts ssDNA a few nucleotides 3' to the Chi site. The properties and activities of the enzyme are changed at Chi. The Chi-altered holoenzyme produces a long 3'-ssDNA overhang and facilitates RecA-binding to the ssDNA for homologous DNA recombination and repair. Holoenzyme degrades any linearized DNA that is unable to undergo homologous recombination. In the holoenzyme this subunit contributes ATPase, 3'-5' helicase, exonuclease activity and loads RecA onto ssDNA.</text>
</comment>
<evidence type="ECO:0000313" key="19">
    <source>
        <dbReference type="EMBL" id="NDV13232.1"/>
    </source>
</evidence>
<dbReference type="NCBIfam" id="TIGR00609">
    <property type="entry name" value="recB"/>
    <property type="match status" value="1"/>
</dbReference>
<evidence type="ECO:0000256" key="12">
    <source>
        <dbReference type="ARBA" id="ARBA00023235"/>
    </source>
</evidence>
<dbReference type="InterPro" id="IPR004586">
    <property type="entry name" value="RecB"/>
</dbReference>
<dbReference type="GO" id="GO:0003677">
    <property type="term" value="F:DNA binding"/>
    <property type="evidence" value="ECO:0007669"/>
    <property type="project" value="UniProtKB-UniRule"/>
</dbReference>
<organism evidence="19 20">
    <name type="scientific">Crenobacter caeni</name>
    <dbReference type="NCBI Taxonomy" id="2705474"/>
    <lineage>
        <taxon>Bacteria</taxon>
        <taxon>Pseudomonadati</taxon>
        <taxon>Pseudomonadota</taxon>
        <taxon>Betaproteobacteria</taxon>
        <taxon>Neisseriales</taxon>
        <taxon>Neisseriaceae</taxon>
        <taxon>Crenobacter</taxon>
    </lineage>
</organism>
<dbReference type="InterPro" id="IPR014017">
    <property type="entry name" value="DNA_helicase_UvrD-like_C"/>
</dbReference>
<feature type="domain" description="UvrD-like helicase ATP-binding" evidence="17">
    <location>
        <begin position="3"/>
        <end position="454"/>
    </location>
</feature>
<dbReference type="EC" id="5.6.2.4" evidence="15"/>
<dbReference type="CDD" id="cd22352">
    <property type="entry name" value="RecB_C-like"/>
    <property type="match status" value="1"/>
</dbReference>
<dbReference type="GO" id="GO:0000724">
    <property type="term" value="P:double-strand break repair via homologous recombination"/>
    <property type="evidence" value="ECO:0007669"/>
    <property type="project" value="UniProtKB-UniRule"/>
</dbReference>
<evidence type="ECO:0000259" key="17">
    <source>
        <dbReference type="PROSITE" id="PS51198"/>
    </source>
</evidence>
<keyword evidence="4 15" id="KW-0227">DNA damage</keyword>
<evidence type="ECO:0000256" key="10">
    <source>
        <dbReference type="ARBA" id="ARBA00023125"/>
    </source>
</evidence>
<reference evidence="19 20" key="1">
    <citation type="submission" date="2020-02" db="EMBL/GenBank/DDBJ databases">
        <authorList>
            <person name="Yang Z."/>
        </authorList>
    </citation>
    <scope>NUCLEOTIDE SEQUENCE [LARGE SCALE GENOMIC DNA]</scope>
    <source>
        <strain evidence="19 20">HX-7-9</strain>
    </source>
</reference>
<keyword evidence="5 15" id="KW-0378">Hydrolase</keyword>
<dbReference type="GO" id="GO:0016887">
    <property type="term" value="F:ATP hydrolysis activity"/>
    <property type="evidence" value="ECO:0007669"/>
    <property type="project" value="RHEA"/>
</dbReference>
<feature type="binding site" evidence="16">
    <location>
        <begin position="24"/>
        <end position="31"/>
    </location>
    <ligand>
        <name>ATP</name>
        <dbReference type="ChEBI" id="CHEBI:30616"/>
    </ligand>
</feature>
<keyword evidence="12 15" id="KW-0413">Isomerase</keyword>
<gene>
    <name evidence="15 19" type="primary">recB</name>
    <name evidence="19" type="ORF">GZH52_10580</name>
</gene>
<dbReference type="SUPFAM" id="SSF52540">
    <property type="entry name" value="P-loop containing nucleoside triphosphate hydrolases"/>
    <property type="match status" value="1"/>
</dbReference>
<keyword evidence="3 15" id="KW-0547">Nucleotide-binding</keyword>
<dbReference type="Proteomes" id="UP000482578">
    <property type="component" value="Unassembled WGS sequence"/>
</dbReference>
<evidence type="ECO:0000256" key="2">
    <source>
        <dbReference type="ARBA" id="ARBA00022723"/>
    </source>
</evidence>
<evidence type="ECO:0000256" key="8">
    <source>
        <dbReference type="ARBA" id="ARBA00022840"/>
    </source>
</evidence>
<feature type="domain" description="UvrD-like helicase C-terminal" evidence="18">
    <location>
        <begin position="480"/>
        <end position="747"/>
    </location>
</feature>
<evidence type="ECO:0000256" key="13">
    <source>
        <dbReference type="ARBA" id="ARBA00034617"/>
    </source>
</evidence>
<dbReference type="GO" id="GO:0009338">
    <property type="term" value="C:exodeoxyribonuclease V complex"/>
    <property type="evidence" value="ECO:0007669"/>
    <property type="project" value="TreeGrafter"/>
</dbReference>
<keyword evidence="1 15" id="KW-0540">Nuclease</keyword>
<comment type="similarity">
    <text evidence="15">Belongs to the helicase family. UvrD subfamily.</text>
</comment>
<keyword evidence="6 15" id="KW-0347">Helicase</keyword>
<feature type="binding site" evidence="15">
    <location>
        <position position="1096"/>
    </location>
    <ligand>
        <name>Mg(2+)</name>
        <dbReference type="ChEBI" id="CHEBI:18420"/>
    </ligand>
</feature>
<comment type="domain">
    <text evidence="15">The N-terminal DNA-binding domain is a ssDNA-dependent ATPase and has ATP-dependent 3'-5' helicase function. This domain interacts with RecC.</text>
</comment>
<evidence type="ECO:0000256" key="5">
    <source>
        <dbReference type="ARBA" id="ARBA00022801"/>
    </source>
</evidence>
<dbReference type="InterPro" id="IPR011604">
    <property type="entry name" value="PDDEXK-like_dom_sf"/>
</dbReference>
<dbReference type="PROSITE" id="PS51217">
    <property type="entry name" value="UVRD_HELICASE_CTER"/>
    <property type="match status" value="1"/>
</dbReference>
<dbReference type="EC" id="3.1.11.5" evidence="15"/>
<dbReference type="RefSeq" id="WP_163316436.1">
    <property type="nucleotide sequence ID" value="NZ_JAAGAA010000009.1"/>
</dbReference>
<dbReference type="HAMAP" id="MF_01485">
    <property type="entry name" value="RecB"/>
    <property type="match status" value="1"/>
</dbReference>
<name>A0A6B2KSL4_9NEIS</name>
<evidence type="ECO:0000256" key="6">
    <source>
        <dbReference type="ARBA" id="ARBA00022806"/>
    </source>
</evidence>
<keyword evidence="9 15" id="KW-0460">Magnesium</keyword>
<comment type="subunit">
    <text evidence="15">Heterotrimer of RecB, RecC and RecD. All subunits contribute to DNA-binding. Interacts with RecA.</text>
</comment>
<keyword evidence="11 15" id="KW-0234">DNA repair</keyword>
<evidence type="ECO:0000256" key="3">
    <source>
        <dbReference type="ARBA" id="ARBA00022741"/>
    </source>
</evidence>
<comment type="cofactor">
    <cofactor evidence="15">
        <name>Mg(2+)</name>
        <dbReference type="ChEBI" id="CHEBI:18420"/>
    </cofactor>
    <text evidence="15">Binds 1 Mg(2+) ion per subunit.</text>
</comment>
<keyword evidence="20" id="KW-1185">Reference proteome</keyword>
<dbReference type="Gene3D" id="3.90.320.10">
    <property type="match status" value="1"/>
</dbReference>
<evidence type="ECO:0000256" key="11">
    <source>
        <dbReference type="ARBA" id="ARBA00023204"/>
    </source>
</evidence>
<dbReference type="GO" id="GO:0000287">
    <property type="term" value="F:magnesium ion binding"/>
    <property type="evidence" value="ECO:0007669"/>
    <property type="project" value="UniProtKB-UniRule"/>
</dbReference>
<keyword evidence="8 15" id="KW-0067">ATP-binding</keyword>
<comment type="caution">
    <text evidence="19">The sequence shown here is derived from an EMBL/GenBank/DDBJ whole genome shotgun (WGS) entry which is preliminary data.</text>
</comment>
<keyword evidence="10 15" id="KW-0238">DNA-binding</keyword>
<evidence type="ECO:0000313" key="20">
    <source>
        <dbReference type="Proteomes" id="UP000482578"/>
    </source>
</evidence>
<dbReference type="InterPro" id="IPR011335">
    <property type="entry name" value="Restrct_endonuc-II-like"/>
</dbReference>
<comment type="domain">
    <text evidence="15">The C-terminal domain has nuclease activity and interacts with RecD. It interacts with RecA, facilitating its loading onto ssDNA.</text>
</comment>
<dbReference type="SUPFAM" id="SSF52980">
    <property type="entry name" value="Restriction endonuclease-like"/>
    <property type="match status" value="1"/>
</dbReference>
<comment type="catalytic activity">
    <reaction evidence="15">
        <text>Exonucleolytic cleavage (in the presence of ATP) in either 5'- to 3'- or 3'- to 5'-direction to yield 5'-phosphooligonucleotides.</text>
        <dbReference type="EC" id="3.1.11.5"/>
    </reaction>
</comment>
<dbReference type="GO" id="GO:0008854">
    <property type="term" value="F:exodeoxyribonuclease V activity"/>
    <property type="evidence" value="ECO:0007669"/>
    <property type="project" value="UniProtKB-EC"/>
</dbReference>
<comment type="miscellaneous">
    <text evidence="15">In the RecBCD complex, RecB has a slow 3'-5' helicase, an exonuclease activity and loads RecA onto ssDNA, RecD has a fast 5'-3' helicase activity, while RecC stimulates the ATPase and processivity of the RecB helicase and contributes to recognition of the Chi site.</text>
</comment>
<evidence type="ECO:0000256" key="16">
    <source>
        <dbReference type="PROSITE-ProRule" id="PRU00560"/>
    </source>
</evidence>
<dbReference type="GO" id="GO:0005829">
    <property type="term" value="C:cytosol"/>
    <property type="evidence" value="ECO:0007669"/>
    <property type="project" value="TreeGrafter"/>
</dbReference>
<evidence type="ECO:0000256" key="4">
    <source>
        <dbReference type="ARBA" id="ARBA00022763"/>
    </source>
</evidence>
<feature type="binding site" evidence="15">
    <location>
        <position position="967"/>
    </location>
    <ligand>
        <name>Mg(2+)</name>
        <dbReference type="ChEBI" id="CHEBI:18420"/>
    </ligand>
</feature>
<dbReference type="InterPro" id="IPR027417">
    <property type="entry name" value="P-loop_NTPase"/>
</dbReference>
<dbReference type="InterPro" id="IPR000212">
    <property type="entry name" value="DNA_helicase_UvrD/REP"/>
</dbReference>
<dbReference type="PANTHER" id="PTHR11070:SF23">
    <property type="entry name" value="RECBCD ENZYME SUBUNIT RECB"/>
    <property type="match status" value="1"/>
</dbReference>
<keyword evidence="7 15" id="KW-0269">Exonuclease</keyword>
<accession>A0A6B2KSL4</accession>
<dbReference type="Gene3D" id="1.10.3170.10">
    <property type="entry name" value="Recbcd, chain B, domain 2"/>
    <property type="match status" value="1"/>
</dbReference>
<dbReference type="PANTHER" id="PTHR11070">
    <property type="entry name" value="UVRD / RECB / PCRA DNA HELICASE FAMILY MEMBER"/>
    <property type="match status" value="1"/>
</dbReference>
<dbReference type="Gene3D" id="1.10.486.10">
    <property type="entry name" value="PCRA, domain 4"/>
    <property type="match status" value="1"/>
</dbReference>
<proteinExistence type="inferred from homology"/>
<dbReference type="InterPro" id="IPR014016">
    <property type="entry name" value="UvrD-like_ATP-bd"/>
</dbReference>
<keyword evidence="2 15" id="KW-0479">Metal-binding</keyword>
<dbReference type="AlphaFoldDB" id="A0A6B2KSL4"/>
<evidence type="ECO:0000259" key="18">
    <source>
        <dbReference type="PROSITE" id="PS51217"/>
    </source>
</evidence>
<feature type="region of interest" description="Nuclease activity, interacts with RecD and RecA" evidence="15">
    <location>
        <begin position="907"/>
        <end position="1188"/>
    </location>
</feature>
<evidence type="ECO:0000256" key="7">
    <source>
        <dbReference type="ARBA" id="ARBA00022839"/>
    </source>
</evidence>
<feature type="region of interest" description="DNA-binding and helicase activity, interacts with RecC" evidence="15">
    <location>
        <begin position="1"/>
        <end position="890"/>
    </location>
</feature>
<comment type="catalytic activity">
    <reaction evidence="13 15">
        <text>Couples ATP hydrolysis with the unwinding of duplex DNA by translocating in the 3'-5' direction.</text>
        <dbReference type="EC" id="5.6.2.4"/>
    </reaction>
</comment>
<dbReference type="PROSITE" id="PS51198">
    <property type="entry name" value="UVRD_HELICASE_ATP_BIND"/>
    <property type="match status" value="1"/>
</dbReference>
<dbReference type="Pfam" id="PF13361">
    <property type="entry name" value="UvrD_C"/>
    <property type="match status" value="1"/>
</dbReference>
<evidence type="ECO:0000256" key="14">
    <source>
        <dbReference type="ARBA" id="ARBA00048988"/>
    </source>
</evidence>
<evidence type="ECO:0000256" key="15">
    <source>
        <dbReference type="HAMAP-Rule" id="MF_01485"/>
    </source>
</evidence>
<sequence length="1188" mass="128483">MSAPRVTPLDAANCPLSGVNLIEASAGTGKTWTIAALFVRLLLEGETPPTVDEVLVVTYTKAATAELRGRLRARLVELRDCLEDDTLAADPLVSTLRARFAGEARAQAIARLTAAIAGFDGAAIYTIHGFCQRVLREAAFESGQTFEAELVADDTLLLAELAGDFWRARVVNDAQLARLIAETGQTPEAWLAEVRPFLARPYLELAEPPKSDFAALFAARDAAWQELCAADVEGGTACLRAAEGLNGRSYSPAIVERACRLLEHLCADARTPPEPDRKVLELFAKFTPAALAKGVNKGKTPPAHPLFEALEEWLLAMAMLQGALGGELARLKLELVRWIDNERARRRQATRTRGFDDLLTDFAAGLADPVAGPLLAAHVARSFRVALIDEFQDTDPVQYQVFRRCFVEAGAPVFLVGDPKQAIYSFRGADIFAYLAARDDARHHYTLDINRRSSGDLVGAVNALFARPAPFVLPGIEYHPVGFDPAPRARLEVDDEDAALTWLTAPAAGKPVSKDAAAEWAANACADEIARLIRLGAAGGARIVSGERARPFAGGDVAVLVATHRQGETMRQALRMRGVASVALTQESVFASVDARELLALMRAWAEPASERLLRAALATSLSGLSAAELFALGEDETAWEAALAANLADHARWRDQGFAAAWRAFSVRTRLPARLIVEENGERRLTNLAHLCELIQAEGDERSALAPLMAWFEAKVADPGAGEEAMLRLETDADLVKIVTIHTSKGLQYPLVCCPFLWDGALERKETAFWRYHDGAHSRVVPALDGTGDARDAARREMLAEKLRLLYVALTRAQYRQLIAWRPVSGMKTAALSWLIHAQGADSLSAMEALELGDAEVEADLTVLGARLGRAMRVREAPAGRIHVEPALPADEPLQLATLARPLYTPWRVSSFTALTSRAHGAQAEAPDHDQALPQAAPAVSDAPDSLLIEPRFAFARGTRAGTALHALFERVAPAAHGDAIRTEASEVLARFGLSADNVDGACDLVTRTLAEPIVPGLTLSGIPAQRRLTELNFTRPLGRLSCARLRTLLSDPALGLAPAFVDALASLDFRTVEGYLTGSIDLAFESGGVWYVVDYKSNYLGGTSADYAGAQLEAAIARAHYYLQYLFYASALRRYLASRGIVARRIEVRYLFVRGLDGSGTGQWRDTPSPALLDALDALFEVRADA</sequence>
<dbReference type="EMBL" id="JAAGAA010000009">
    <property type="protein sequence ID" value="NDV13232.1"/>
    <property type="molecule type" value="Genomic_DNA"/>
</dbReference>
<feature type="binding site" evidence="15">
    <location>
        <position position="1083"/>
    </location>
    <ligand>
        <name>Mg(2+)</name>
        <dbReference type="ChEBI" id="CHEBI:18420"/>
    </ligand>
</feature>
<dbReference type="Pfam" id="PF00580">
    <property type="entry name" value="UvrD-helicase"/>
    <property type="match status" value="1"/>
</dbReference>
<protein>
    <recommendedName>
        <fullName evidence="15">RecBCD enzyme subunit RecB</fullName>
        <ecNumber evidence="15">3.1.11.5</ecNumber>
        <ecNumber evidence="15">5.6.2.4</ecNumber>
    </recommendedName>
    <alternativeName>
        <fullName evidence="15">DNA 3'-5' helicase subunit RecB</fullName>
    </alternativeName>
    <alternativeName>
        <fullName evidence="15">Exonuclease V subunit RecB</fullName>
        <shortName evidence="15">ExoV subunit RecB</shortName>
    </alternativeName>
    <alternativeName>
        <fullName evidence="15">Helicase/nuclease RecBCD subunit RecB</fullName>
    </alternativeName>
</protein>